<dbReference type="EMBL" id="QBLH01002909">
    <property type="protein sequence ID" value="TGZ46250.1"/>
    <property type="molecule type" value="Genomic_DNA"/>
</dbReference>
<reference evidence="2 3" key="1">
    <citation type="journal article" date="2019" name="Philos. Trans. R. Soc. Lond., B, Biol. Sci.">
        <title>Ant behaviour and brain gene expression of defending hosts depend on the ecological success of the intruding social parasite.</title>
        <authorList>
            <person name="Kaur R."/>
            <person name="Stoldt M."/>
            <person name="Jongepier E."/>
            <person name="Feldmeyer B."/>
            <person name="Menzel F."/>
            <person name="Bornberg-Bauer E."/>
            <person name="Foitzik S."/>
        </authorList>
    </citation>
    <scope>NUCLEOTIDE SEQUENCE [LARGE SCALE GENOMIC DNA]</scope>
    <source>
        <tissue evidence="2">Whole body</tissue>
    </source>
</reference>
<evidence type="ECO:0000313" key="2">
    <source>
        <dbReference type="EMBL" id="TGZ46250.1"/>
    </source>
</evidence>
<proteinExistence type="predicted"/>
<dbReference type="AlphaFoldDB" id="A0A4S2KB37"/>
<feature type="compositionally biased region" description="Polar residues" evidence="1">
    <location>
        <begin position="55"/>
        <end position="67"/>
    </location>
</feature>
<accession>A0A4S2KB37</accession>
<feature type="region of interest" description="Disordered" evidence="1">
    <location>
        <begin position="170"/>
        <end position="189"/>
    </location>
</feature>
<protein>
    <submittedName>
        <fullName evidence="2">Uncharacterized protein</fullName>
    </submittedName>
</protein>
<sequence>MKRIKKLCTQEFVYTTATEDEGETKSKAITNLIKNANPLKVKSIKDLLSRKNLSSDNESEAESLTNSEHCKPTDESSSGSEPVCPTFHKKIIKQNVKKVYNKSPANYDGKNQTKDILKKSAISSSIHGQSSASTSSSINVQNITAGKKATEKLKTSKVLPSKCQKTVDKENIPTNLSGHGDQNKRNKDQLIDENEVNNIFTSKSDAILYRTLMRLVTVVKSHGEEIKELRYTIERSLKIDGCRITTNTFVEKYEFEKIRSVDDFRAFDNRLKDDEDFRNDFSAAIDCIAESKMKKTINAVLKKFFAQEFALKCTAVRESKKKGEKLILKETQFYEQLFEFVRRIHSVEETVTEKIYYQNLAMCLNNSKDWDGGRKMRQRDV</sequence>
<feature type="region of interest" description="Disordered" evidence="1">
    <location>
        <begin position="55"/>
        <end position="82"/>
    </location>
</feature>
<name>A0A4S2KB37_9HYME</name>
<gene>
    <name evidence="2" type="ORF">DBV15_11480</name>
</gene>
<evidence type="ECO:0000256" key="1">
    <source>
        <dbReference type="SAM" id="MobiDB-lite"/>
    </source>
</evidence>
<keyword evidence="3" id="KW-1185">Reference proteome</keyword>
<evidence type="ECO:0000313" key="3">
    <source>
        <dbReference type="Proteomes" id="UP000310200"/>
    </source>
</evidence>
<comment type="caution">
    <text evidence="2">The sequence shown here is derived from an EMBL/GenBank/DDBJ whole genome shotgun (WGS) entry which is preliminary data.</text>
</comment>
<organism evidence="2 3">
    <name type="scientific">Temnothorax longispinosus</name>
    <dbReference type="NCBI Taxonomy" id="300112"/>
    <lineage>
        <taxon>Eukaryota</taxon>
        <taxon>Metazoa</taxon>
        <taxon>Ecdysozoa</taxon>
        <taxon>Arthropoda</taxon>
        <taxon>Hexapoda</taxon>
        <taxon>Insecta</taxon>
        <taxon>Pterygota</taxon>
        <taxon>Neoptera</taxon>
        <taxon>Endopterygota</taxon>
        <taxon>Hymenoptera</taxon>
        <taxon>Apocrita</taxon>
        <taxon>Aculeata</taxon>
        <taxon>Formicoidea</taxon>
        <taxon>Formicidae</taxon>
        <taxon>Myrmicinae</taxon>
        <taxon>Temnothorax</taxon>
    </lineage>
</organism>
<dbReference type="Proteomes" id="UP000310200">
    <property type="component" value="Unassembled WGS sequence"/>
</dbReference>